<keyword evidence="5" id="KW-0808">Transferase</keyword>
<accession>A0A844YCX8</accession>
<feature type="transmembrane region" description="Helical" evidence="3">
    <location>
        <begin position="16"/>
        <end position="39"/>
    </location>
</feature>
<protein>
    <submittedName>
        <fullName evidence="5">Sugar transferase</fullName>
    </submittedName>
</protein>
<dbReference type="GO" id="GO:0016780">
    <property type="term" value="F:phosphotransferase activity, for other substituted phosphate groups"/>
    <property type="evidence" value="ECO:0007669"/>
    <property type="project" value="TreeGrafter"/>
</dbReference>
<dbReference type="OrthoDB" id="9808602at2"/>
<dbReference type="Pfam" id="PF02397">
    <property type="entry name" value="Bac_transf"/>
    <property type="match status" value="1"/>
</dbReference>
<name>A0A844YCX8_9SPHN</name>
<dbReference type="AlphaFoldDB" id="A0A844YCX8"/>
<keyword evidence="3" id="KW-0812">Transmembrane</keyword>
<evidence type="ECO:0000256" key="1">
    <source>
        <dbReference type="ARBA" id="ARBA00006464"/>
    </source>
</evidence>
<evidence type="ECO:0000259" key="4">
    <source>
        <dbReference type="Pfam" id="PF02397"/>
    </source>
</evidence>
<dbReference type="EMBL" id="WTYN01000001">
    <property type="protein sequence ID" value="MXO62906.1"/>
    <property type="molecule type" value="Genomic_DNA"/>
</dbReference>
<feature type="transmembrane region" description="Helical" evidence="3">
    <location>
        <begin position="263"/>
        <end position="284"/>
    </location>
</feature>
<gene>
    <name evidence="5" type="ORF">GRI48_07780</name>
</gene>
<feature type="domain" description="Bacterial sugar transferase" evidence="4">
    <location>
        <begin position="258"/>
        <end position="446"/>
    </location>
</feature>
<comment type="similarity">
    <text evidence="1">Belongs to the bacterial sugar transferase family.</text>
</comment>
<dbReference type="Proteomes" id="UP000445582">
    <property type="component" value="Unassembled WGS sequence"/>
</dbReference>
<dbReference type="InterPro" id="IPR003362">
    <property type="entry name" value="Bact_transf"/>
</dbReference>
<keyword evidence="3" id="KW-0472">Membrane</keyword>
<evidence type="ECO:0000256" key="3">
    <source>
        <dbReference type="SAM" id="Phobius"/>
    </source>
</evidence>
<sequence>MAPPVAPSLERRRLRAYLAMLLADVCAILVAGLAAGWLYEGLFPHPTAWLQAQLLLPIYLTIGLYNATYSLGALEDLRFALGKAMQALLISAALLSFVLFYAKTGAVFSRAASALAIVIAGGAIALVRLATHGVVARIWDGRVSNILVIRDDGPEFTLPGAVVADAADAGLDPAAQDPQALDRLGQHLRNRDKVIVSCSRERREPWAYVLKASGVTGEILSEPAHSIGAIDVTRYDAQRQSALVVAMGPLGLRARAVKRMFDLAIAGPALVLLAPVLAAIALAVKLGDGGPVLFVQPRVGKGNRIFPMLKFRTMRSGSADRDGLRSTERDDARVTAIGRFLRRTSLDELPQLWNVLRGEMAIVGPRPHALASQAGDKLFWEVDARYWHRHSLKPGLTGLAQVRGLRGSTEQEEDLAVRLQADLEYIARWNLLRDAAIMLRTLLVLVHRRAY</sequence>
<evidence type="ECO:0000313" key="6">
    <source>
        <dbReference type="Proteomes" id="UP000445582"/>
    </source>
</evidence>
<keyword evidence="3" id="KW-1133">Transmembrane helix</keyword>
<keyword evidence="2" id="KW-0270">Exopolysaccharide synthesis</keyword>
<reference evidence="5 6" key="1">
    <citation type="submission" date="2019-12" db="EMBL/GenBank/DDBJ databases">
        <title>Genomic-based taxomic classification of the family Erythrobacteraceae.</title>
        <authorList>
            <person name="Xu L."/>
        </authorList>
    </citation>
    <scope>NUCLEOTIDE SEQUENCE [LARGE SCALE GENOMIC DNA]</scope>
    <source>
        <strain evidence="5 6">MCCC 1A09965</strain>
    </source>
</reference>
<organism evidence="5 6">
    <name type="scientific">Qipengyuania oceanensis</name>
    <dbReference type="NCBI Taxonomy" id="1463597"/>
    <lineage>
        <taxon>Bacteria</taxon>
        <taxon>Pseudomonadati</taxon>
        <taxon>Pseudomonadota</taxon>
        <taxon>Alphaproteobacteria</taxon>
        <taxon>Sphingomonadales</taxon>
        <taxon>Erythrobacteraceae</taxon>
        <taxon>Qipengyuania</taxon>
    </lineage>
</organism>
<keyword evidence="6" id="KW-1185">Reference proteome</keyword>
<feature type="transmembrane region" description="Helical" evidence="3">
    <location>
        <begin position="51"/>
        <end position="72"/>
    </location>
</feature>
<dbReference type="PANTHER" id="PTHR30576">
    <property type="entry name" value="COLANIC BIOSYNTHESIS UDP-GLUCOSE LIPID CARRIER TRANSFERASE"/>
    <property type="match status" value="1"/>
</dbReference>
<feature type="transmembrane region" description="Helical" evidence="3">
    <location>
        <begin position="84"/>
        <end position="102"/>
    </location>
</feature>
<feature type="transmembrane region" description="Helical" evidence="3">
    <location>
        <begin position="108"/>
        <end position="127"/>
    </location>
</feature>
<dbReference type="PANTHER" id="PTHR30576:SF0">
    <property type="entry name" value="UNDECAPRENYL-PHOSPHATE N-ACETYLGALACTOSAMINYL 1-PHOSPHATE TRANSFERASE-RELATED"/>
    <property type="match status" value="1"/>
</dbReference>
<dbReference type="GO" id="GO:0000271">
    <property type="term" value="P:polysaccharide biosynthetic process"/>
    <property type="evidence" value="ECO:0007669"/>
    <property type="project" value="UniProtKB-KW"/>
</dbReference>
<comment type="caution">
    <text evidence="5">The sequence shown here is derived from an EMBL/GenBank/DDBJ whole genome shotgun (WGS) entry which is preliminary data.</text>
</comment>
<proteinExistence type="inferred from homology"/>
<evidence type="ECO:0000313" key="5">
    <source>
        <dbReference type="EMBL" id="MXO62906.1"/>
    </source>
</evidence>
<evidence type="ECO:0000256" key="2">
    <source>
        <dbReference type="ARBA" id="ARBA00023169"/>
    </source>
</evidence>